<reference evidence="1" key="1">
    <citation type="submission" date="2016-10" db="EMBL/GenBank/DDBJ databases">
        <authorList>
            <person name="de Groot N.N."/>
        </authorList>
    </citation>
    <scope>NUCLEOTIDE SEQUENCE</scope>
</reference>
<sequence length="170" mass="19787">MKYFNGFSLKGEEAFFKEQLIDNDFTIAGFSYGAIKAFEYVYNATERIDRLILLSPAFFQNHKKSFTRTQLRYYKSDKKAYTQQFLKNVAYPSSISLDEYLSKGTIEELEELLSYSWDSKKILELLKRGVTVEVFIGTEDKIVYAQKSFEFFSELVPCYFVKGVGHLLEG</sequence>
<proteinExistence type="predicted"/>
<dbReference type="AlphaFoldDB" id="A0A1W1CMG9"/>
<gene>
    <name evidence="1" type="ORF">MNB_SV-14-1911</name>
</gene>
<dbReference type="NCBIfam" id="NF033854">
    <property type="entry name" value="esterase_BioV"/>
    <property type="match status" value="1"/>
</dbReference>
<name>A0A1W1CMG9_9ZZZZ</name>
<dbReference type="SUPFAM" id="SSF53474">
    <property type="entry name" value="alpha/beta-Hydrolases"/>
    <property type="match status" value="1"/>
</dbReference>
<organism evidence="1">
    <name type="scientific">hydrothermal vent metagenome</name>
    <dbReference type="NCBI Taxonomy" id="652676"/>
    <lineage>
        <taxon>unclassified sequences</taxon>
        <taxon>metagenomes</taxon>
        <taxon>ecological metagenomes</taxon>
    </lineage>
</organism>
<evidence type="ECO:0008006" key="2">
    <source>
        <dbReference type="Google" id="ProtNLM"/>
    </source>
</evidence>
<dbReference type="InterPro" id="IPR029058">
    <property type="entry name" value="AB_hydrolase_fold"/>
</dbReference>
<evidence type="ECO:0000313" key="1">
    <source>
        <dbReference type="EMBL" id="SFV66887.1"/>
    </source>
</evidence>
<protein>
    <recommendedName>
        <fullName evidence="2">AB hydrolase-1 domain-containing protein</fullName>
    </recommendedName>
</protein>
<accession>A0A1W1CMG9</accession>
<dbReference type="Gene3D" id="3.40.50.1820">
    <property type="entry name" value="alpha/beta hydrolase"/>
    <property type="match status" value="1"/>
</dbReference>
<dbReference type="EMBL" id="FPHN01000214">
    <property type="protein sequence ID" value="SFV66887.1"/>
    <property type="molecule type" value="Genomic_DNA"/>
</dbReference>